<dbReference type="AlphaFoldDB" id="A0A329UMP7"/>
<dbReference type="CDD" id="cd24035">
    <property type="entry name" value="ASKHA_NBD_O66634-like_rpt2"/>
    <property type="match status" value="1"/>
</dbReference>
<proteinExistence type="predicted"/>
<dbReference type="SUPFAM" id="SSF53067">
    <property type="entry name" value="Actin-like ATPase domain"/>
    <property type="match status" value="2"/>
</dbReference>
<evidence type="ECO:0000259" key="6">
    <source>
        <dbReference type="Pfam" id="PF09989"/>
    </source>
</evidence>
<dbReference type="InterPro" id="IPR043129">
    <property type="entry name" value="ATPase_NBD"/>
</dbReference>
<feature type="domain" description="ATPase BadF/BadG/BcrA/BcrD type" evidence="5">
    <location>
        <begin position="15"/>
        <end position="263"/>
    </location>
</feature>
<name>A0A329UMP7_9FIRM</name>
<protein>
    <submittedName>
        <fullName evidence="7">2-hydroxyglutaryl-CoA dehydratase</fullName>
    </submittedName>
</protein>
<dbReference type="Proteomes" id="UP000250550">
    <property type="component" value="Unassembled WGS sequence"/>
</dbReference>
<evidence type="ECO:0000259" key="5">
    <source>
        <dbReference type="Pfam" id="PF01869"/>
    </source>
</evidence>
<dbReference type="InterPro" id="IPR002731">
    <property type="entry name" value="ATPase_BadF"/>
</dbReference>
<dbReference type="Pfam" id="PF09989">
    <property type="entry name" value="DUF2229"/>
    <property type="match status" value="1"/>
</dbReference>
<reference evidence="7 8" key="1">
    <citation type="submission" date="2018-02" db="EMBL/GenBank/DDBJ databases">
        <title>Complete genome sequencing of Faecalibacterium prausnitzii strains isolated from the human gut.</title>
        <authorList>
            <person name="Fitzgerald B.C."/>
            <person name="Shkoporov A.N."/>
            <person name="Ross P.R."/>
            <person name="Hill C."/>
        </authorList>
    </citation>
    <scope>NUCLEOTIDE SEQUENCE [LARGE SCALE GENOMIC DNA]</scope>
    <source>
        <strain evidence="7 8">APC924/119</strain>
    </source>
</reference>
<dbReference type="GO" id="GO:0046872">
    <property type="term" value="F:metal ion binding"/>
    <property type="evidence" value="ECO:0007669"/>
    <property type="project" value="UniProtKB-KW"/>
</dbReference>
<evidence type="ECO:0000256" key="2">
    <source>
        <dbReference type="ARBA" id="ARBA00022723"/>
    </source>
</evidence>
<comment type="caution">
    <text evidence="7">The sequence shown here is derived from an EMBL/GenBank/DDBJ whole genome shotgun (WGS) entry which is preliminary data.</text>
</comment>
<evidence type="ECO:0000313" key="8">
    <source>
        <dbReference type="Proteomes" id="UP000250550"/>
    </source>
</evidence>
<evidence type="ECO:0000313" key="7">
    <source>
        <dbReference type="EMBL" id="RAW64205.1"/>
    </source>
</evidence>
<dbReference type="PANTHER" id="PTHR32329">
    <property type="entry name" value="BIFUNCTIONAL PROTEIN [INCLUDES 2-HYDROXYACYL-COA DEHYDRATASE (N-TER) AND ITS ACTIVATOR DOMAIN (C_TERM)-RELATED"/>
    <property type="match status" value="1"/>
</dbReference>
<feature type="domain" description="ATPase BadF/BadG/BcrA/BcrD type" evidence="5">
    <location>
        <begin position="324"/>
        <end position="577"/>
    </location>
</feature>
<evidence type="ECO:0000256" key="1">
    <source>
        <dbReference type="ARBA" id="ARBA00001966"/>
    </source>
</evidence>
<accession>A0A329UMP7</accession>
<keyword evidence="4" id="KW-0411">Iron-sulfur</keyword>
<dbReference type="EMBL" id="PRLF01000017">
    <property type="protein sequence ID" value="RAW64205.1"/>
    <property type="molecule type" value="Genomic_DNA"/>
</dbReference>
<dbReference type="InterPro" id="IPR018709">
    <property type="entry name" value="CoA_activase_DUF2229"/>
</dbReference>
<keyword evidence="3" id="KW-0408">Iron</keyword>
<comment type="cofactor">
    <cofactor evidence="1">
        <name>[4Fe-4S] cluster</name>
        <dbReference type="ChEBI" id="CHEBI:49883"/>
    </cofactor>
</comment>
<dbReference type="InterPro" id="IPR008275">
    <property type="entry name" value="CoA_E_activase_dom"/>
</dbReference>
<dbReference type="PANTHER" id="PTHR32329:SF4">
    <property type="entry name" value="ACTIVATOR OF 2-HYDROXYACYL-COA DEHYDRATASE"/>
    <property type="match status" value="1"/>
</dbReference>
<dbReference type="GO" id="GO:0051536">
    <property type="term" value="F:iron-sulfur cluster binding"/>
    <property type="evidence" value="ECO:0007669"/>
    <property type="project" value="UniProtKB-KW"/>
</dbReference>
<evidence type="ECO:0000256" key="3">
    <source>
        <dbReference type="ARBA" id="ARBA00023004"/>
    </source>
</evidence>
<keyword evidence="2" id="KW-0479">Metal-binding</keyword>
<dbReference type="Pfam" id="PF01869">
    <property type="entry name" value="BcrAD_BadFG"/>
    <property type="match status" value="2"/>
</dbReference>
<dbReference type="RefSeq" id="WP_112121820.1">
    <property type="nucleotide sequence ID" value="NZ_PRLF01000017.1"/>
</dbReference>
<dbReference type="NCBIfam" id="TIGR00241">
    <property type="entry name" value="CoA_E_activ"/>
    <property type="match status" value="1"/>
</dbReference>
<feature type="domain" description="DUF2229" evidence="6">
    <location>
        <begin position="671"/>
        <end position="889"/>
    </location>
</feature>
<organism evidence="7 8">
    <name type="scientific">Faecalibacterium prausnitzii</name>
    <dbReference type="NCBI Taxonomy" id="853"/>
    <lineage>
        <taxon>Bacteria</taxon>
        <taxon>Bacillati</taxon>
        <taxon>Bacillota</taxon>
        <taxon>Clostridia</taxon>
        <taxon>Eubacteriales</taxon>
        <taxon>Oscillospiraceae</taxon>
        <taxon>Faecalibacterium</taxon>
    </lineage>
</organism>
<dbReference type="CDD" id="cd24034">
    <property type="entry name" value="ASKHA_NBD_O66634-like_rpt1"/>
    <property type="match status" value="1"/>
</dbReference>
<dbReference type="InterPro" id="IPR051805">
    <property type="entry name" value="Dehydratase_Activator_Redct"/>
</dbReference>
<gene>
    <name evidence="7" type="ORF">C4N21_11045</name>
</gene>
<sequence>MFRLFVLRRENKVRVGLDIGSTTIKCVVLGEHDELLYSTYERHYSHILEKAQELLRRIDAEHLHGRKALLSISGSAGMGLADSCGVPFVQEVFSTRVAVKRFMPKTDCVIELGGEDAKILFLTNGTEVRMNGSCAGGTGAFIDQMATLLKMSAEEMNKAAEQAQRTYTIASRCGVFAKSDVQPLINQGARTEDIAASIYKAVVNQTIAGLAQGRPIKGNILYLGGPLTFSTVLRKSFDEALNVTGTCPENSLLYVALGAALYADKEFVLTEVAAALDKYAATATYASEPPLFASKEEYEAFHARHMSHSVPRVAFSAHCGPVHIGIDSGSTTVKLVVVDEKSQILYTNYQPNLGNPLPLIREQLLKIYKEHPGLQVASVTTTGYGEELVKNAFRCDYGLVETVAHFTAAKYFMPDVDFIIDIGGQDMKCFKIEDGAISNIFLNEACSSGCGSFLQTFAQALGYDVKKFAALGLFADRPVDLGSRCTVFMNSSVKQAQKDGASIENISAGLSISVVKNALYKVIRASSPEELGRKIVVQGGTFYNEAVLRAFEKEMGVEVIRPDIAGLMGAYGAALYGLRQSHKNNQTTSAMMDEQELEKFAQQVVSVKCGGCGNHCQLTVNTFADGRKFISGNRCDKPVTGKSEDNSLNLYAYKQQLLASYKPVPGKRGSIGIPLCLGFYELLPFWYAFWTSLGFAVHTSPVSTRGLYLAGQATIPSDTACFPAKLSHGHIKALSQMQLDAIFYPCLTYNVDEGLGDNHYNCPVVAYYPEVLAGNCPELEGKKFIYDYVGIHRPKDFVHKMAKEVLPKYFGGISEREVQAAADAAYAEYEAHMAKIRVKGSEIIDEARRQGKRIIVLAGRPYHVDPEVNHGIDHLITRHGAAVVTEDSISNRVQKFPTSVLNQWTYHSRLYAAAKYCTTQKDMDLVQLVSFGCGVDAITTDETREILQRGNKLYTQLKIDEITNLGAVNIRLRSLFAALDERDEAAAEKAEEK</sequence>
<dbReference type="Gene3D" id="3.30.420.40">
    <property type="match status" value="4"/>
</dbReference>
<evidence type="ECO:0000256" key="4">
    <source>
        <dbReference type="ARBA" id="ARBA00023014"/>
    </source>
</evidence>